<evidence type="ECO:0000256" key="1">
    <source>
        <dbReference type="SAM" id="Phobius"/>
    </source>
</evidence>
<dbReference type="RefSeq" id="WP_262396747.1">
    <property type="nucleotide sequence ID" value="NZ_JACRTC010000001.1"/>
</dbReference>
<comment type="caution">
    <text evidence="2">The sequence shown here is derived from an EMBL/GenBank/DDBJ whole genome shotgun (WGS) entry which is preliminary data.</text>
</comment>
<gene>
    <name evidence="2" type="ORF">H8709_02285</name>
</gene>
<accession>A0A926EDA7</accession>
<organism evidence="2 3">
    <name type="scientific">Zongyangia hominis</name>
    <dbReference type="NCBI Taxonomy" id="2763677"/>
    <lineage>
        <taxon>Bacteria</taxon>
        <taxon>Bacillati</taxon>
        <taxon>Bacillota</taxon>
        <taxon>Clostridia</taxon>
        <taxon>Eubacteriales</taxon>
        <taxon>Oscillospiraceae</taxon>
        <taxon>Zongyangia</taxon>
    </lineage>
</organism>
<evidence type="ECO:0000313" key="3">
    <source>
        <dbReference type="Proteomes" id="UP000660861"/>
    </source>
</evidence>
<evidence type="ECO:0000313" key="2">
    <source>
        <dbReference type="EMBL" id="MBC8569652.1"/>
    </source>
</evidence>
<reference evidence="2" key="1">
    <citation type="submission" date="2020-08" db="EMBL/GenBank/DDBJ databases">
        <title>Genome public.</title>
        <authorList>
            <person name="Liu C."/>
            <person name="Sun Q."/>
        </authorList>
    </citation>
    <scope>NUCLEOTIDE SEQUENCE</scope>
    <source>
        <strain evidence="2">NSJ-54</strain>
    </source>
</reference>
<dbReference type="Proteomes" id="UP000660861">
    <property type="component" value="Unassembled WGS sequence"/>
</dbReference>
<protein>
    <submittedName>
        <fullName evidence="2">Uncharacterized protein</fullName>
    </submittedName>
</protein>
<keyword evidence="1" id="KW-0812">Transmembrane</keyword>
<keyword evidence="3" id="KW-1185">Reference proteome</keyword>
<keyword evidence="1" id="KW-0472">Membrane</keyword>
<feature type="transmembrane region" description="Helical" evidence="1">
    <location>
        <begin position="130"/>
        <end position="150"/>
    </location>
</feature>
<dbReference type="EMBL" id="JACRTC010000001">
    <property type="protein sequence ID" value="MBC8569652.1"/>
    <property type="molecule type" value="Genomic_DNA"/>
</dbReference>
<keyword evidence="1" id="KW-1133">Transmembrane helix</keyword>
<sequence>MWKTMGKAAAAIAAFFLVIFLSRLWGSGFCQWMQREHPSLLYQYASGGKFSGDVYFSEEVLRQTGVPQTLTGISLEKDLIGRAGQISREQWEIAHHLAGNPIYLAHLRQMGTSLSELFSFYERLAGVQDGLIYACRYLLFLMWVVFLHLLMRCRPALYFAMGALCILATCIKLSGKLASVCLFGSSTVNQFLSDGLLPPLLEAMLTFLIFDITIASMEKVRLGHKVESLYRDLPALETLIVHLSGAVEVRGEYRSDFSRLLPNFHDYLSHGKRTRKKALRLMQAIESLGDPHTNRTFLEAAVELRTLLPGK</sequence>
<name>A0A926EDA7_9FIRM</name>
<dbReference type="AlphaFoldDB" id="A0A926EDA7"/>
<proteinExistence type="predicted"/>